<keyword evidence="4" id="KW-1185">Reference proteome</keyword>
<feature type="transmembrane region" description="Helical" evidence="2">
    <location>
        <begin position="275"/>
        <end position="297"/>
    </location>
</feature>
<reference evidence="3 4" key="1">
    <citation type="submission" date="2021-03" db="EMBL/GenBank/DDBJ databases">
        <title>Muricauda lutimaris sp. nov. and Muricauda ruestringensis sp. nov, two marine members of the Flavobacteriaceae isolated from deep sea sediments of Western Pacific.</title>
        <authorList>
            <person name="Zhao S."/>
            <person name="Liu R."/>
        </authorList>
    </citation>
    <scope>NUCLEOTIDE SEQUENCE [LARGE SCALE GENOMIC DNA]</scope>
    <source>
        <strain evidence="3 4">BC31-3-A3</strain>
    </source>
</reference>
<proteinExistence type="predicted"/>
<evidence type="ECO:0000256" key="2">
    <source>
        <dbReference type="SAM" id="Phobius"/>
    </source>
</evidence>
<protein>
    <submittedName>
        <fullName evidence="3">ABC transporter permease</fullName>
    </submittedName>
</protein>
<sequence length="421" mass="49207">MSPLKKIFSVKKNTKPEVVQPKEDDFKKIKLTFFESGYGSSKQAEGNHMVFKACLQDVYMDYKGKCREDERLQKSLKEPYIQERSKNEIELKKRKTAKGILEESILKLEEKIKTFKSEIADVRHNPEKYVEDVDKKPKAQFYLGLVVLIPITFYLLVFYISASYSAFFKTFNPNETLSAAIFDANALSKAISDGWLEGVFVATIPFAFMGLGYLIHMFQKHKNWLSFLKIGTLFVVTFIFDSILAYQIEKKIYEFDKTLNSPPFDLQVAFTSPEFWGIIFAGFVVYIIWGLVFDFIMKEYDNFDKIKIFIRSKREAIENAQQEIVKIIEKVNPIKEEISGIEGKITDLQRTIDGFIFSNKHYLTYHAEYVKGWFLAIADNFDSLKRRDELLAKCRDEEKRHLDEHDIADEEYEGRLYKLTN</sequence>
<gene>
    <name evidence="3" type="ORF">J0654_15230</name>
</gene>
<feature type="transmembrane region" description="Helical" evidence="2">
    <location>
        <begin position="227"/>
        <end position="248"/>
    </location>
</feature>
<feature type="coiled-coil region" evidence="1">
    <location>
        <begin position="98"/>
        <end position="125"/>
    </location>
</feature>
<dbReference type="Proteomes" id="UP000664807">
    <property type="component" value="Unassembled WGS sequence"/>
</dbReference>
<dbReference type="RefSeq" id="WP_207029967.1">
    <property type="nucleotide sequence ID" value="NZ_JAFLNM010000003.1"/>
</dbReference>
<keyword evidence="2" id="KW-0812">Transmembrane</keyword>
<dbReference type="EMBL" id="JAFLNM010000003">
    <property type="protein sequence ID" value="MBO0343006.1"/>
    <property type="molecule type" value="Genomic_DNA"/>
</dbReference>
<evidence type="ECO:0000313" key="3">
    <source>
        <dbReference type="EMBL" id="MBO0343006.1"/>
    </source>
</evidence>
<organism evidence="3 4">
    <name type="scientific">Flagellimonas profundi</name>
    <dbReference type="NCBI Taxonomy" id="2915620"/>
    <lineage>
        <taxon>Bacteria</taxon>
        <taxon>Pseudomonadati</taxon>
        <taxon>Bacteroidota</taxon>
        <taxon>Flavobacteriia</taxon>
        <taxon>Flavobacteriales</taxon>
        <taxon>Flavobacteriaceae</taxon>
        <taxon>Flagellimonas</taxon>
    </lineage>
</organism>
<feature type="transmembrane region" description="Helical" evidence="2">
    <location>
        <begin position="141"/>
        <end position="162"/>
    </location>
</feature>
<evidence type="ECO:0000256" key="1">
    <source>
        <dbReference type="SAM" id="Coils"/>
    </source>
</evidence>
<comment type="caution">
    <text evidence="3">The sequence shown here is derived from an EMBL/GenBank/DDBJ whole genome shotgun (WGS) entry which is preliminary data.</text>
</comment>
<feature type="transmembrane region" description="Helical" evidence="2">
    <location>
        <begin position="195"/>
        <end position="215"/>
    </location>
</feature>
<keyword evidence="1" id="KW-0175">Coiled coil</keyword>
<feature type="coiled-coil region" evidence="1">
    <location>
        <begin position="310"/>
        <end position="337"/>
    </location>
</feature>
<name>A0ABS3FJ74_9FLAO</name>
<keyword evidence="2" id="KW-1133">Transmembrane helix</keyword>
<keyword evidence="2" id="KW-0472">Membrane</keyword>
<accession>A0ABS3FJ74</accession>
<evidence type="ECO:0000313" key="4">
    <source>
        <dbReference type="Proteomes" id="UP000664807"/>
    </source>
</evidence>